<evidence type="ECO:0000313" key="8">
    <source>
        <dbReference type="EMBL" id="MFC5176506.1"/>
    </source>
</evidence>
<dbReference type="InterPro" id="IPR013325">
    <property type="entry name" value="RNA_pol_sigma_r2"/>
</dbReference>
<dbReference type="InterPro" id="IPR039425">
    <property type="entry name" value="RNA_pol_sigma-70-like"/>
</dbReference>
<keyword evidence="4" id="KW-0238">DNA-binding</keyword>
<reference evidence="9" key="1">
    <citation type="journal article" date="2019" name="Int. J. Syst. Evol. Microbiol.">
        <title>The Global Catalogue of Microorganisms (GCM) 10K type strain sequencing project: providing services to taxonomists for standard genome sequencing and annotation.</title>
        <authorList>
            <consortium name="The Broad Institute Genomics Platform"/>
            <consortium name="The Broad Institute Genome Sequencing Center for Infectious Disease"/>
            <person name="Wu L."/>
            <person name="Ma J."/>
        </authorList>
    </citation>
    <scope>NUCLEOTIDE SEQUENCE [LARGE SCALE GENOMIC DNA]</scope>
    <source>
        <strain evidence="9">DFY41</strain>
    </source>
</reference>
<dbReference type="SUPFAM" id="SSF88946">
    <property type="entry name" value="Sigma2 domain of RNA polymerase sigma factors"/>
    <property type="match status" value="1"/>
</dbReference>
<comment type="caution">
    <text evidence="8">The sequence shown here is derived from an EMBL/GenBank/DDBJ whole genome shotgun (WGS) entry which is preliminary data.</text>
</comment>
<evidence type="ECO:0000256" key="5">
    <source>
        <dbReference type="ARBA" id="ARBA00023163"/>
    </source>
</evidence>
<dbReference type="Pfam" id="PF04542">
    <property type="entry name" value="Sigma70_r2"/>
    <property type="match status" value="1"/>
</dbReference>
<comment type="similarity">
    <text evidence="1">Belongs to the sigma-70 factor family. ECF subfamily.</text>
</comment>
<dbReference type="NCBIfam" id="TIGR02937">
    <property type="entry name" value="sigma70-ECF"/>
    <property type="match status" value="1"/>
</dbReference>
<name>A0ABW0BGR5_9ACTN</name>
<keyword evidence="2" id="KW-0805">Transcription regulation</keyword>
<accession>A0ABW0BGR5</accession>
<organism evidence="8 9">
    <name type="scientific">Nocardioides taihuensis</name>
    <dbReference type="NCBI Taxonomy" id="1835606"/>
    <lineage>
        <taxon>Bacteria</taxon>
        <taxon>Bacillati</taxon>
        <taxon>Actinomycetota</taxon>
        <taxon>Actinomycetes</taxon>
        <taxon>Propionibacteriales</taxon>
        <taxon>Nocardioidaceae</taxon>
        <taxon>Nocardioides</taxon>
    </lineage>
</organism>
<dbReference type="InterPro" id="IPR036388">
    <property type="entry name" value="WH-like_DNA-bd_sf"/>
</dbReference>
<dbReference type="InterPro" id="IPR014284">
    <property type="entry name" value="RNA_pol_sigma-70_dom"/>
</dbReference>
<dbReference type="Proteomes" id="UP001596087">
    <property type="component" value="Unassembled WGS sequence"/>
</dbReference>
<evidence type="ECO:0000256" key="3">
    <source>
        <dbReference type="ARBA" id="ARBA00023082"/>
    </source>
</evidence>
<keyword evidence="3" id="KW-0731">Sigma factor</keyword>
<feature type="domain" description="RNA polymerase sigma factor 70 region 4 type 2" evidence="7">
    <location>
        <begin position="99"/>
        <end position="151"/>
    </location>
</feature>
<dbReference type="RefSeq" id="WP_378588882.1">
    <property type="nucleotide sequence ID" value="NZ_JBHSKD010000007.1"/>
</dbReference>
<dbReference type="EMBL" id="JBHSKD010000007">
    <property type="protein sequence ID" value="MFC5176506.1"/>
    <property type="molecule type" value="Genomic_DNA"/>
</dbReference>
<evidence type="ECO:0000259" key="7">
    <source>
        <dbReference type="Pfam" id="PF08281"/>
    </source>
</evidence>
<proteinExistence type="inferred from homology"/>
<keyword evidence="5" id="KW-0804">Transcription</keyword>
<gene>
    <name evidence="8" type="ORF">ACFPGP_07470</name>
</gene>
<dbReference type="SUPFAM" id="SSF88659">
    <property type="entry name" value="Sigma3 and sigma4 domains of RNA polymerase sigma factors"/>
    <property type="match status" value="1"/>
</dbReference>
<dbReference type="Gene3D" id="1.10.10.10">
    <property type="entry name" value="Winged helix-like DNA-binding domain superfamily/Winged helix DNA-binding domain"/>
    <property type="match status" value="1"/>
</dbReference>
<dbReference type="PANTHER" id="PTHR43133:SF50">
    <property type="entry name" value="ECF RNA POLYMERASE SIGMA FACTOR SIGM"/>
    <property type="match status" value="1"/>
</dbReference>
<sequence>MGGSTSLHELYDASYRRLVLQLFAFCGDLAEAEDAVQEAFVKAIGKGRAFDQVTNPEAWLRTVAMNHQRNHWRHGKVVRRFVASTPGSLSAPDLSPDHVAIVQALAGLDPDVREVVVLRYLADLSTAEVAHELDVPEGTVKSRLSRGRERLAPLLDDREEADHA</sequence>
<dbReference type="InterPro" id="IPR007627">
    <property type="entry name" value="RNA_pol_sigma70_r2"/>
</dbReference>
<keyword evidence="9" id="KW-1185">Reference proteome</keyword>
<feature type="domain" description="RNA polymerase sigma-70 region 2" evidence="6">
    <location>
        <begin position="10"/>
        <end position="74"/>
    </location>
</feature>
<evidence type="ECO:0000259" key="6">
    <source>
        <dbReference type="Pfam" id="PF04542"/>
    </source>
</evidence>
<dbReference type="InterPro" id="IPR013249">
    <property type="entry name" value="RNA_pol_sigma70_r4_t2"/>
</dbReference>
<evidence type="ECO:0000313" key="9">
    <source>
        <dbReference type="Proteomes" id="UP001596087"/>
    </source>
</evidence>
<evidence type="ECO:0000256" key="1">
    <source>
        <dbReference type="ARBA" id="ARBA00010641"/>
    </source>
</evidence>
<dbReference type="Pfam" id="PF08281">
    <property type="entry name" value="Sigma70_r4_2"/>
    <property type="match status" value="1"/>
</dbReference>
<evidence type="ECO:0000256" key="2">
    <source>
        <dbReference type="ARBA" id="ARBA00023015"/>
    </source>
</evidence>
<dbReference type="CDD" id="cd06171">
    <property type="entry name" value="Sigma70_r4"/>
    <property type="match status" value="1"/>
</dbReference>
<protein>
    <submittedName>
        <fullName evidence="8">RNA polymerase sigma factor</fullName>
    </submittedName>
</protein>
<dbReference type="PANTHER" id="PTHR43133">
    <property type="entry name" value="RNA POLYMERASE ECF-TYPE SIGMA FACTO"/>
    <property type="match status" value="1"/>
</dbReference>
<evidence type="ECO:0000256" key="4">
    <source>
        <dbReference type="ARBA" id="ARBA00023125"/>
    </source>
</evidence>
<dbReference type="Gene3D" id="1.10.1740.10">
    <property type="match status" value="1"/>
</dbReference>
<dbReference type="InterPro" id="IPR013324">
    <property type="entry name" value="RNA_pol_sigma_r3/r4-like"/>
</dbReference>